<dbReference type="STRING" id="407821.A0A087SVY0"/>
<evidence type="ECO:0000256" key="3">
    <source>
        <dbReference type="ARBA" id="ARBA00022517"/>
    </source>
</evidence>
<gene>
    <name evidence="18" type="ORF">X975_26867</name>
</gene>
<evidence type="ECO:0000256" key="6">
    <source>
        <dbReference type="ARBA" id="ARBA00022801"/>
    </source>
</evidence>
<evidence type="ECO:0000256" key="13">
    <source>
        <dbReference type="PROSITE-ProRule" id="PRU00552"/>
    </source>
</evidence>
<evidence type="ECO:0000313" key="19">
    <source>
        <dbReference type="Proteomes" id="UP000054359"/>
    </source>
</evidence>
<evidence type="ECO:0000313" key="18">
    <source>
        <dbReference type="EMBL" id="KFM57019.1"/>
    </source>
</evidence>
<dbReference type="SMART" id="SM00490">
    <property type="entry name" value="HELICc"/>
    <property type="match status" value="1"/>
</dbReference>
<organism evidence="18 19">
    <name type="scientific">Stegodyphus mimosarum</name>
    <name type="common">African social velvet spider</name>
    <dbReference type="NCBI Taxonomy" id="407821"/>
    <lineage>
        <taxon>Eukaryota</taxon>
        <taxon>Metazoa</taxon>
        <taxon>Ecdysozoa</taxon>
        <taxon>Arthropoda</taxon>
        <taxon>Chelicerata</taxon>
        <taxon>Arachnida</taxon>
        <taxon>Araneae</taxon>
        <taxon>Araneomorphae</taxon>
        <taxon>Entelegynae</taxon>
        <taxon>Eresoidea</taxon>
        <taxon>Eresidae</taxon>
        <taxon>Stegodyphus</taxon>
    </lineage>
</organism>
<dbReference type="FunFam" id="3.40.50.300:FF:001046">
    <property type="entry name" value="Probable ATP-dependent RNA helicase ddx56"/>
    <property type="match status" value="1"/>
</dbReference>
<dbReference type="AlphaFoldDB" id="A0A087SVY0"/>
<dbReference type="Gene3D" id="3.40.50.300">
    <property type="entry name" value="P-loop containing nucleotide triphosphate hydrolases"/>
    <property type="match status" value="2"/>
</dbReference>
<dbReference type="PROSITE" id="PS51194">
    <property type="entry name" value="HELICASE_CTER"/>
    <property type="match status" value="1"/>
</dbReference>
<evidence type="ECO:0000259" key="15">
    <source>
        <dbReference type="PROSITE" id="PS51192"/>
    </source>
</evidence>
<comment type="catalytic activity">
    <reaction evidence="12">
        <text>ATP + H2O = ADP + phosphate + H(+)</text>
        <dbReference type="Rhea" id="RHEA:13065"/>
        <dbReference type="ChEBI" id="CHEBI:15377"/>
        <dbReference type="ChEBI" id="CHEBI:15378"/>
        <dbReference type="ChEBI" id="CHEBI:30616"/>
        <dbReference type="ChEBI" id="CHEBI:43474"/>
        <dbReference type="ChEBI" id="CHEBI:456216"/>
        <dbReference type="EC" id="3.6.4.13"/>
    </reaction>
</comment>
<feature type="non-terminal residue" evidence="18">
    <location>
        <position position="549"/>
    </location>
</feature>
<dbReference type="CDD" id="cd17961">
    <property type="entry name" value="DEADc_DDX56"/>
    <property type="match status" value="1"/>
</dbReference>
<dbReference type="EMBL" id="KK112194">
    <property type="protein sequence ID" value="KFM57019.1"/>
    <property type="molecule type" value="Genomic_DNA"/>
</dbReference>
<dbReference type="GO" id="GO:0016787">
    <property type="term" value="F:hydrolase activity"/>
    <property type="evidence" value="ECO:0007669"/>
    <property type="project" value="UniProtKB-KW"/>
</dbReference>
<dbReference type="CDD" id="cd18787">
    <property type="entry name" value="SF2_C_DEAD"/>
    <property type="match status" value="1"/>
</dbReference>
<dbReference type="InterPro" id="IPR050079">
    <property type="entry name" value="DEAD_box_RNA_helicase"/>
</dbReference>
<name>A0A087SVY0_STEMI</name>
<dbReference type="InterPro" id="IPR001650">
    <property type="entry name" value="Helicase_C-like"/>
</dbReference>
<dbReference type="OrthoDB" id="1191041at2759"/>
<evidence type="ECO:0000256" key="9">
    <source>
        <dbReference type="ARBA" id="ARBA00022884"/>
    </source>
</evidence>
<dbReference type="PANTHER" id="PTHR47959:SF21">
    <property type="entry name" value="DEAD-BOX HELICASE 56"/>
    <property type="match status" value="1"/>
</dbReference>
<evidence type="ECO:0000256" key="7">
    <source>
        <dbReference type="ARBA" id="ARBA00022806"/>
    </source>
</evidence>
<dbReference type="Pfam" id="PF00271">
    <property type="entry name" value="Helicase_C"/>
    <property type="match status" value="1"/>
</dbReference>
<dbReference type="SUPFAM" id="SSF52540">
    <property type="entry name" value="P-loop containing nucleoside triphosphate hydrolases"/>
    <property type="match status" value="2"/>
</dbReference>
<feature type="region of interest" description="Disordered" evidence="14">
    <location>
        <begin position="507"/>
        <end position="549"/>
    </location>
</feature>
<dbReference type="GO" id="GO:0006364">
    <property type="term" value="P:rRNA processing"/>
    <property type="evidence" value="ECO:0007669"/>
    <property type="project" value="UniProtKB-KW"/>
</dbReference>
<comment type="subcellular location">
    <subcellularLocation>
        <location evidence="1">Nucleus</location>
        <location evidence="1">Nucleolus</location>
    </subcellularLocation>
</comment>
<feature type="compositionally biased region" description="Basic residues" evidence="14">
    <location>
        <begin position="507"/>
        <end position="517"/>
    </location>
</feature>
<evidence type="ECO:0000256" key="10">
    <source>
        <dbReference type="ARBA" id="ARBA00023242"/>
    </source>
</evidence>
<feature type="domain" description="DEAD-box RNA helicase Q" evidence="17">
    <location>
        <begin position="10"/>
        <end position="38"/>
    </location>
</feature>
<evidence type="ECO:0000256" key="8">
    <source>
        <dbReference type="ARBA" id="ARBA00022840"/>
    </source>
</evidence>
<keyword evidence="8" id="KW-0067">ATP-binding</keyword>
<evidence type="ECO:0000259" key="17">
    <source>
        <dbReference type="PROSITE" id="PS51195"/>
    </source>
</evidence>
<keyword evidence="5" id="KW-0547">Nucleotide-binding</keyword>
<keyword evidence="19" id="KW-1185">Reference proteome</keyword>
<feature type="domain" description="Helicase C-terminal" evidence="16">
    <location>
        <begin position="231"/>
        <end position="419"/>
    </location>
</feature>
<proteinExistence type="inferred from homology"/>
<evidence type="ECO:0000256" key="2">
    <source>
        <dbReference type="ARBA" id="ARBA00012552"/>
    </source>
</evidence>
<dbReference type="GO" id="GO:0003723">
    <property type="term" value="F:RNA binding"/>
    <property type="evidence" value="ECO:0007669"/>
    <property type="project" value="UniProtKB-KW"/>
</dbReference>
<dbReference type="InterPro" id="IPR027417">
    <property type="entry name" value="P-loop_NTPase"/>
</dbReference>
<dbReference type="InterPro" id="IPR014014">
    <property type="entry name" value="RNA_helicase_DEAD_Q_motif"/>
</dbReference>
<keyword evidence="4" id="KW-0698">rRNA processing</keyword>
<dbReference type="PROSITE" id="PS51195">
    <property type="entry name" value="Q_MOTIF"/>
    <property type="match status" value="1"/>
</dbReference>
<feature type="short sequence motif" description="Q motif" evidence="13">
    <location>
        <begin position="10"/>
        <end position="38"/>
    </location>
</feature>
<accession>A0A087SVY0</accession>
<dbReference type="InterPro" id="IPR011545">
    <property type="entry name" value="DEAD/DEAH_box_helicase_dom"/>
</dbReference>
<dbReference type="OMA" id="NASEQCV"/>
<keyword evidence="3" id="KW-0690">Ribosome biogenesis</keyword>
<dbReference type="Pfam" id="PF00270">
    <property type="entry name" value="DEAD"/>
    <property type="match status" value="1"/>
</dbReference>
<keyword evidence="7 18" id="KW-0347">Helicase</keyword>
<feature type="domain" description="Helicase ATP-binding" evidence="15">
    <location>
        <begin position="41"/>
        <end position="219"/>
    </location>
</feature>
<evidence type="ECO:0000256" key="1">
    <source>
        <dbReference type="ARBA" id="ARBA00004604"/>
    </source>
</evidence>
<dbReference type="EC" id="3.6.4.13" evidence="2"/>
<dbReference type="GO" id="GO:0003724">
    <property type="term" value="F:RNA helicase activity"/>
    <property type="evidence" value="ECO:0007669"/>
    <property type="project" value="UniProtKB-EC"/>
</dbReference>
<evidence type="ECO:0000256" key="11">
    <source>
        <dbReference type="ARBA" id="ARBA00038041"/>
    </source>
</evidence>
<evidence type="ECO:0000256" key="12">
    <source>
        <dbReference type="ARBA" id="ARBA00047984"/>
    </source>
</evidence>
<dbReference type="GO" id="GO:0005524">
    <property type="term" value="F:ATP binding"/>
    <property type="evidence" value="ECO:0007669"/>
    <property type="project" value="UniProtKB-KW"/>
</dbReference>
<dbReference type="GO" id="GO:0005829">
    <property type="term" value="C:cytosol"/>
    <property type="evidence" value="ECO:0007669"/>
    <property type="project" value="TreeGrafter"/>
</dbReference>
<evidence type="ECO:0000256" key="4">
    <source>
        <dbReference type="ARBA" id="ARBA00022552"/>
    </source>
</evidence>
<dbReference type="PROSITE" id="PS51192">
    <property type="entry name" value="HELICASE_ATP_BIND_1"/>
    <property type="match status" value="1"/>
</dbReference>
<evidence type="ECO:0000256" key="5">
    <source>
        <dbReference type="ARBA" id="ARBA00022741"/>
    </source>
</evidence>
<dbReference type="GO" id="GO:0005730">
    <property type="term" value="C:nucleolus"/>
    <property type="evidence" value="ECO:0007669"/>
    <property type="project" value="UniProtKB-SubCell"/>
</dbReference>
<dbReference type="Proteomes" id="UP000054359">
    <property type="component" value="Unassembled WGS sequence"/>
</dbReference>
<evidence type="ECO:0000256" key="14">
    <source>
        <dbReference type="SAM" id="MobiDB-lite"/>
    </source>
</evidence>
<keyword evidence="10" id="KW-0539">Nucleus</keyword>
<keyword evidence="9" id="KW-0694">RNA-binding</keyword>
<dbReference type="SMART" id="SM00487">
    <property type="entry name" value="DEXDc"/>
    <property type="match status" value="1"/>
</dbReference>
<comment type="similarity">
    <text evidence="11">Belongs to the DEAD box helicase family. DDX56/DBP9 subfamily.</text>
</comment>
<sequence length="549" mass="62744">MESTEGVSSISFRDMGLDERILEAIARLNWAEPTLIQEKAIPLALDGKDILARARTGSGKTAAFVIPILQHILRKKKYSDVREVFALILAPSKELCNQIQRNIAELTTHCSRDVTCLDVSPQVDLAAQRPLLLEKPDIIVGTPMRVLAHLEEKNLHVANTLRALVLDEADMLFSFGCEKDISRILTHLPSIYQAFLMSATLSEDVKNLKKLVLHNPVILKLKEPDLPASDQLTQYHIKCEEEDKFVLIYALFKLRLIQGKSLIFVSSVDRCYRLKLYLEQFGIRSCILNAELPASCRCHAVTQFNMGLYDIIIASDERIVDEPGSKSKKHKKDKEYSISRGIDFQFVSNVINFDFPSSVEAYVHRVGRTARGNAEGTALSFVSIKETPLLEKVREHFSDETGNDKIHFQPYLFKMEELEGFKYRARDAFRAVTKIAVREARLKEIKTELLNSRNLKPYFEDNPRDLQILRHDKSLHTVKLDSHLKNVPDYIVPPTLKNIVRASNVKKKNAQFKRKKTQKEGKSSKKFRKNQKDPLKSFQFAGLTDLERR</sequence>
<dbReference type="PANTHER" id="PTHR47959">
    <property type="entry name" value="ATP-DEPENDENT RNA HELICASE RHLE-RELATED"/>
    <property type="match status" value="1"/>
</dbReference>
<keyword evidence="6" id="KW-0378">Hydrolase</keyword>
<reference evidence="18 19" key="1">
    <citation type="submission" date="2013-11" db="EMBL/GenBank/DDBJ databases">
        <title>Genome sequencing of Stegodyphus mimosarum.</title>
        <authorList>
            <person name="Bechsgaard J."/>
        </authorList>
    </citation>
    <scope>NUCLEOTIDE SEQUENCE [LARGE SCALE GENOMIC DNA]</scope>
</reference>
<evidence type="ECO:0000259" key="16">
    <source>
        <dbReference type="PROSITE" id="PS51194"/>
    </source>
</evidence>
<dbReference type="InterPro" id="IPR014001">
    <property type="entry name" value="Helicase_ATP-bd"/>
</dbReference>
<protein>
    <recommendedName>
        <fullName evidence="2">RNA helicase</fullName>
        <ecNumber evidence="2">3.6.4.13</ecNumber>
    </recommendedName>
</protein>